<dbReference type="PANTHER" id="PTHR11468:SF32">
    <property type="entry name" value="GLYCOGEN PHOSPHORYLASE, MUSCLE FORM"/>
    <property type="match status" value="1"/>
</dbReference>
<evidence type="ECO:0000256" key="8">
    <source>
        <dbReference type="ARBA" id="ARBA00022898"/>
    </source>
</evidence>
<evidence type="ECO:0000256" key="15">
    <source>
        <dbReference type="RuleBase" id="RU000587"/>
    </source>
</evidence>
<keyword evidence="7 15" id="KW-0808">Transferase</keyword>
<dbReference type="InterPro" id="IPR000811">
    <property type="entry name" value="Glyco_trans_35"/>
</dbReference>
<keyword evidence="5" id="KW-0321">Glycogen metabolism</keyword>
<reference evidence="16" key="1">
    <citation type="submission" date="2019-06" db="EMBL/GenBank/DDBJ databases">
        <authorList>
            <consortium name="Wellcome Sanger Institute Data Sharing"/>
        </authorList>
    </citation>
    <scope>NUCLEOTIDE SEQUENCE [LARGE SCALE GENOMIC DNA]</scope>
</reference>
<dbReference type="GO" id="GO:0030170">
    <property type="term" value="F:pyridoxal phosphate binding"/>
    <property type="evidence" value="ECO:0007669"/>
    <property type="project" value="InterPro"/>
</dbReference>
<evidence type="ECO:0000313" key="16">
    <source>
        <dbReference type="Ensembl" id="ENSSORP00005027181.1"/>
    </source>
</evidence>
<keyword evidence="4" id="KW-0597">Phosphoprotein</keyword>
<comment type="cofactor">
    <cofactor evidence="1 15">
        <name>pyridoxal 5'-phosphate</name>
        <dbReference type="ChEBI" id="CHEBI:597326"/>
    </cofactor>
</comment>
<dbReference type="GO" id="GO:0005737">
    <property type="term" value="C:cytoplasm"/>
    <property type="evidence" value="ECO:0007669"/>
    <property type="project" value="TreeGrafter"/>
</dbReference>
<evidence type="ECO:0000256" key="2">
    <source>
        <dbReference type="ARBA" id="ARBA00006047"/>
    </source>
</evidence>
<dbReference type="CDD" id="cd04300">
    <property type="entry name" value="GT35_Glycogen_Phosphorylase"/>
    <property type="match status" value="1"/>
</dbReference>
<evidence type="ECO:0000313" key="17">
    <source>
        <dbReference type="Proteomes" id="UP000472271"/>
    </source>
</evidence>
<name>A0A673AD27_9TELE</name>
<evidence type="ECO:0000256" key="11">
    <source>
        <dbReference type="ARBA" id="ARBA00036074"/>
    </source>
</evidence>
<feature type="modified residue" description="N6-(pyridoxal phosphate)lysine" evidence="14">
    <location>
        <position position="571"/>
    </location>
</feature>
<dbReference type="Proteomes" id="UP000472271">
    <property type="component" value="Chromosome 18"/>
</dbReference>
<gene>
    <name evidence="16" type="primary">pygmb</name>
</gene>
<dbReference type="EC" id="2.4.1.1" evidence="15"/>
<comment type="catalytic activity">
    <reaction evidence="11">
        <text>[(1-&gt;4)-alpha-D-glucosyl](n) + phosphate = [(1-&gt;4)-alpha-D-glucosyl](n-1) + alpha-D-glucose 1-phosphate</text>
        <dbReference type="Rhea" id="RHEA:41732"/>
        <dbReference type="Rhea" id="RHEA-COMP:9584"/>
        <dbReference type="Rhea" id="RHEA-COMP:9586"/>
        <dbReference type="ChEBI" id="CHEBI:15444"/>
        <dbReference type="ChEBI" id="CHEBI:43474"/>
        <dbReference type="ChEBI" id="CHEBI:58601"/>
        <dbReference type="EC" id="2.4.1.1"/>
    </reaction>
    <physiologicalReaction direction="left-to-right" evidence="11">
        <dbReference type="Rhea" id="RHEA:41733"/>
    </physiologicalReaction>
</comment>
<dbReference type="PIRSF" id="PIRSF000460">
    <property type="entry name" value="Pprylas_GlgP"/>
    <property type="match status" value="1"/>
</dbReference>
<evidence type="ECO:0000256" key="7">
    <source>
        <dbReference type="ARBA" id="ARBA00022679"/>
    </source>
</evidence>
<evidence type="ECO:0000256" key="4">
    <source>
        <dbReference type="ARBA" id="ARBA00022553"/>
    </source>
</evidence>
<dbReference type="NCBIfam" id="TIGR02093">
    <property type="entry name" value="P_ylase"/>
    <property type="match status" value="1"/>
</dbReference>
<dbReference type="FunFam" id="3.40.50.2000:FF:000149">
    <property type="entry name" value="Glycogen phosphorylase, muscle form"/>
    <property type="match status" value="1"/>
</dbReference>
<keyword evidence="9" id="KW-0007">Acetylation</keyword>
<evidence type="ECO:0000256" key="14">
    <source>
        <dbReference type="PIRSR" id="PIRSR000460-1"/>
    </source>
</evidence>
<evidence type="ECO:0000256" key="6">
    <source>
        <dbReference type="ARBA" id="ARBA00022676"/>
    </source>
</evidence>
<dbReference type="PANTHER" id="PTHR11468">
    <property type="entry name" value="GLYCOGEN PHOSPHORYLASE"/>
    <property type="match status" value="1"/>
</dbReference>
<comment type="function">
    <text evidence="12 15">Allosteric enzyme that catalyzes the rate-limiting step in glycogen catabolism, the phosphorolytic cleavage of glycogen to produce glucose-1-phosphate, and plays a central role in maintaining cellular and organismal glucose homeostasis.</text>
</comment>
<evidence type="ECO:0000256" key="5">
    <source>
        <dbReference type="ARBA" id="ARBA00022600"/>
    </source>
</evidence>
<dbReference type="GO" id="GO:0008184">
    <property type="term" value="F:glycogen phosphorylase activity"/>
    <property type="evidence" value="ECO:0007669"/>
    <property type="project" value="InterPro"/>
</dbReference>
<dbReference type="SUPFAM" id="SSF53756">
    <property type="entry name" value="UDP-Glycosyltransferase/glycogen phosphorylase"/>
    <property type="match status" value="1"/>
</dbReference>
<dbReference type="Gene3D" id="3.40.50.2000">
    <property type="entry name" value="Glycogen Phosphorylase B"/>
    <property type="match status" value="3"/>
</dbReference>
<evidence type="ECO:0000256" key="9">
    <source>
        <dbReference type="ARBA" id="ARBA00022990"/>
    </source>
</evidence>
<evidence type="ECO:0000256" key="1">
    <source>
        <dbReference type="ARBA" id="ARBA00001933"/>
    </source>
</evidence>
<comment type="similarity">
    <text evidence="2 15">Belongs to the glycogen phosphorylase family.</text>
</comment>
<dbReference type="InterPro" id="IPR035090">
    <property type="entry name" value="Pyridoxal_P_attach_site"/>
</dbReference>
<evidence type="ECO:0000256" key="13">
    <source>
        <dbReference type="ARBA" id="ARBA00046356"/>
    </source>
</evidence>
<dbReference type="FunFam" id="3.40.50.2000:FF:000197">
    <property type="entry name" value="Alpha-1,4 glucan phosphorylase"/>
    <property type="match status" value="1"/>
</dbReference>
<keyword evidence="6 15" id="KW-0328">Glycosyltransferase</keyword>
<dbReference type="InterPro" id="IPR011833">
    <property type="entry name" value="Glycg_phsphrylas"/>
</dbReference>
<protein>
    <recommendedName>
        <fullName evidence="15">Alpha-1,4 glucan phosphorylase</fullName>
        <ecNumber evidence="15">2.4.1.1</ecNumber>
    </recommendedName>
</protein>
<dbReference type="GO" id="GO:0005980">
    <property type="term" value="P:glycogen catabolic process"/>
    <property type="evidence" value="ECO:0007669"/>
    <property type="project" value="TreeGrafter"/>
</dbReference>
<keyword evidence="17" id="KW-1185">Reference proteome</keyword>
<dbReference type="Ensembl" id="ENSSORT00005027966.1">
    <property type="protein sequence ID" value="ENSSORP00005027181.1"/>
    <property type="gene ID" value="ENSSORG00005012895.1"/>
</dbReference>
<proteinExistence type="inferred from homology"/>
<dbReference type="AlphaFoldDB" id="A0A673AD27"/>
<comment type="subunit">
    <text evidence="13">Homodimer. Homotetramer; to form the enzymatically active phosphorylase A.</text>
</comment>
<dbReference type="Pfam" id="PF00343">
    <property type="entry name" value="Phosphorylase"/>
    <property type="match status" value="2"/>
</dbReference>
<evidence type="ECO:0000256" key="10">
    <source>
        <dbReference type="ARBA" id="ARBA00023277"/>
    </source>
</evidence>
<sequence>MSKPLTDQEKRKQISVRGLAGVENVSDLKTNFNRHLHFTLVKDRNVATKRDYYFALANTVRDHLVGRWIRTQQHYYEKDPKRVYYLSLEFYMGRTLQNTMVNLALENACDEATYQLGLDMEELQDIEEDAGLGNGGLGRLAACFLDSMASLGLAAYGYGIRYEFGIFNQKIVSGWQVEEADDWLRYGNPWEKARPEYMRPVHFYGRVEHTPEGVKWVDTQVVLALPYDTPVPGYRNNIVNTMRLWSAKAPCDFNLKDFNVGGYIQAVLDRNLAENISRVLYPNDNFFEGKELRLKQEYFVVAATLQDIIRRFKASKFGSTEYVRLDLSTLPDKVAIQLNDTHPALAIPELMRILVDVEKLTWEKSWDIVVRTCAYTNHTVLPEALERWPVDLFQNLLPRHLEIIYEINRRHLERIAKLYPGDHDRLRRMSLIEEGNVKKINMAHLCIVGSHAVNGVALIFINNNNNNTLYLYSAFHRTQTLYVQQIKTDTKHLVQLMKMKKKCYHTAKMIIKLITSIGDIVNNDPVVGDRLKVIFLENYRVTLAEKVIPAADLSEQISTAGTEASGTGNMKFMLNGALTIGTMDGANVEMAEEAGEENLFIFGMRVPDVEALDKKGYDAMSYYNRIPELKQAMDQISGGFFSPNQHDLFKDLVNMLMHHDRFKVFADYEAYIKCQEKVSALYKNPKEWTKMVIHNIAGCGKFSSDRTITQYAREIWGMEPSLEKIAAPDDIH</sequence>
<reference evidence="16" key="2">
    <citation type="submission" date="2025-08" db="UniProtKB">
        <authorList>
            <consortium name="Ensembl"/>
        </authorList>
    </citation>
    <scope>IDENTIFICATION</scope>
</reference>
<keyword evidence="3" id="KW-0021">Allosteric enzyme</keyword>
<evidence type="ECO:0000256" key="12">
    <source>
        <dbReference type="ARBA" id="ARBA00037413"/>
    </source>
</evidence>
<keyword evidence="10 15" id="KW-0119">Carbohydrate metabolism</keyword>
<accession>A0A673AD27</accession>
<reference evidence="16" key="3">
    <citation type="submission" date="2025-09" db="UniProtKB">
        <authorList>
            <consortium name="Ensembl"/>
        </authorList>
    </citation>
    <scope>IDENTIFICATION</scope>
</reference>
<organism evidence="16 17">
    <name type="scientific">Sphaeramia orbicularis</name>
    <name type="common">orbiculate cardinalfish</name>
    <dbReference type="NCBI Taxonomy" id="375764"/>
    <lineage>
        <taxon>Eukaryota</taxon>
        <taxon>Metazoa</taxon>
        <taxon>Chordata</taxon>
        <taxon>Craniata</taxon>
        <taxon>Vertebrata</taxon>
        <taxon>Euteleostomi</taxon>
        <taxon>Actinopterygii</taxon>
        <taxon>Neopterygii</taxon>
        <taxon>Teleostei</taxon>
        <taxon>Neoteleostei</taxon>
        <taxon>Acanthomorphata</taxon>
        <taxon>Gobiaria</taxon>
        <taxon>Kurtiformes</taxon>
        <taxon>Apogonoidei</taxon>
        <taxon>Apogonidae</taxon>
        <taxon>Apogoninae</taxon>
        <taxon>Sphaeramia</taxon>
    </lineage>
</organism>
<keyword evidence="8 14" id="KW-0663">Pyridoxal phosphate</keyword>
<evidence type="ECO:0000256" key="3">
    <source>
        <dbReference type="ARBA" id="ARBA00022533"/>
    </source>
</evidence>
<dbReference type="PROSITE" id="PS00102">
    <property type="entry name" value="PHOSPHORYLASE"/>
    <property type="match status" value="1"/>
</dbReference>